<proteinExistence type="predicted"/>
<reference evidence="1" key="1">
    <citation type="submission" date="2023-10" db="EMBL/GenBank/DDBJ databases">
        <authorList>
            <person name="Chen Y."/>
            <person name="Shah S."/>
            <person name="Dougan E. K."/>
            <person name="Thang M."/>
            <person name="Chan C."/>
        </authorList>
    </citation>
    <scope>NUCLEOTIDE SEQUENCE [LARGE SCALE GENOMIC DNA]</scope>
</reference>
<comment type="caution">
    <text evidence="1">The sequence shown here is derived from an EMBL/GenBank/DDBJ whole genome shotgun (WGS) entry which is preliminary data.</text>
</comment>
<accession>A0ABN9VMZ9</accession>
<organism evidence="1 2">
    <name type="scientific">Prorocentrum cordatum</name>
    <dbReference type="NCBI Taxonomy" id="2364126"/>
    <lineage>
        <taxon>Eukaryota</taxon>
        <taxon>Sar</taxon>
        <taxon>Alveolata</taxon>
        <taxon>Dinophyceae</taxon>
        <taxon>Prorocentrales</taxon>
        <taxon>Prorocentraceae</taxon>
        <taxon>Prorocentrum</taxon>
    </lineage>
</organism>
<dbReference type="EMBL" id="CAUYUJ010017427">
    <property type="protein sequence ID" value="CAK0874734.1"/>
    <property type="molecule type" value="Genomic_DNA"/>
</dbReference>
<sequence length="109" mass="12231">MSRSTLESMAQTGPKFNFKRPMTVDMMPAFLSSSLSELISRMKSTPFDHDNVSQSYTYNSSSSFVTLGKCDGCGCCQIVTRLQFDPEVEGLKISFQMVGRLRYIECGCR</sequence>
<evidence type="ECO:0000313" key="2">
    <source>
        <dbReference type="Proteomes" id="UP001189429"/>
    </source>
</evidence>
<dbReference type="Proteomes" id="UP001189429">
    <property type="component" value="Unassembled WGS sequence"/>
</dbReference>
<gene>
    <name evidence="1" type="ORF">PCOR1329_LOCUS59546</name>
</gene>
<evidence type="ECO:0000313" key="1">
    <source>
        <dbReference type="EMBL" id="CAK0874734.1"/>
    </source>
</evidence>
<protein>
    <recommendedName>
        <fullName evidence="3">Phospholipid scramblase</fullName>
    </recommendedName>
</protein>
<name>A0ABN9VMZ9_9DINO</name>
<evidence type="ECO:0008006" key="3">
    <source>
        <dbReference type="Google" id="ProtNLM"/>
    </source>
</evidence>
<keyword evidence="2" id="KW-1185">Reference proteome</keyword>